<sequence>MRLKGTTSSPGFERLASRAKRVAASKPSLAKNGVPSRHETSRLHGHDNPSMEYGSTEMVMFGAVSNGNSDSANITRIAVLPDGL</sequence>
<keyword evidence="3" id="KW-1185">Reference proteome</keyword>
<accession>A0A183GWV0</accession>
<gene>
    <name evidence="2" type="ORF">HPBE_LOCUS27169</name>
</gene>
<organism evidence="3 4">
    <name type="scientific">Heligmosomoides polygyrus</name>
    <name type="common">Parasitic roundworm</name>
    <dbReference type="NCBI Taxonomy" id="6339"/>
    <lineage>
        <taxon>Eukaryota</taxon>
        <taxon>Metazoa</taxon>
        <taxon>Ecdysozoa</taxon>
        <taxon>Nematoda</taxon>
        <taxon>Chromadorea</taxon>
        <taxon>Rhabditida</taxon>
        <taxon>Rhabditina</taxon>
        <taxon>Rhabditomorpha</taxon>
        <taxon>Strongyloidea</taxon>
        <taxon>Heligmosomidae</taxon>
        <taxon>Heligmosomoides</taxon>
    </lineage>
</organism>
<evidence type="ECO:0000313" key="2">
    <source>
        <dbReference type="EMBL" id="VDP61472.1"/>
    </source>
</evidence>
<dbReference type="EMBL" id="UZAH01042272">
    <property type="protein sequence ID" value="VDP61472.1"/>
    <property type="molecule type" value="Genomic_DNA"/>
</dbReference>
<feature type="compositionally biased region" description="Polar residues" evidence="1">
    <location>
        <begin position="1"/>
        <end position="10"/>
    </location>
</feature>
<dbReference type="Proteomes" id="UP000050761">
    <property type="component" value="Unassembled WGS sequence"/>
</dbReference>
<dbReference type="WBParaSite" id="HPBE_0002717001-mRNA-1">
    <property type="protein sequence ID" value="HPBE_0002717001-mRNA-1"/>
    <property type="gene ID" value="HPBE_0002717001"/>
</dbReference>
<evidence type="ECO:0000313" key="3">
    <source>
        <dbReference type="Proteomes" id="UP000050761"/>
    </source>
</evidence>
<dbReference type="AlphaFoldDB" id="A0A183GWV0"/>
<reference evidence="4" key="2">
    <citation type="submission" date="2019-09" db="UniProtKB">
        <authorList>
            <consortium name="WormBaseParasite"/>
        </authorList>
    </citation>
    <scope>IDENTIFICATION</scope>
</reference>
<accession>A0A3P8EBR3</accession>
<evidence type="ECO:0000313" key="4">
    <source>
        <dbReference type="WBParaSite" id="HPBE_0002717001-mRNA-1"/>
    </source>
</evidence>
<dbReference type="OrthoDB" id="377733at2759"/>
<protein>
    <submittedName>
        <fullName evidence="2 4">Uncharacterized protein</fullName>
    </submittedName>
</protein>
<feature type="region of interest" description="Disordered" evidence="1">
    <location>
        <begin position="1"/>
        <end position="52"/>
    </location>
</feature>
<proteinExistence type="predicted"/>
<feature type="compositionally biased region" description="Basic and acidic residues" evidence="1">
    <location>
        <begin position="36"/>
        <end position="49"/>
    </location>
</feature>
<reference evidence="2 3" key="1">
    <citation type="submission" date="2018-11" db="EMBL/GenBank/DDBJ databases">
        <authorList>
            <consortium name="Pathogen Informatics"/>
        </authorList>
    </citation>
    <scope>NUCLEOTIDE SEQUENCE [LARGE SCALE GENOMIC DNA]</scope>
</reference>
<name>A0A183GWV0_HELPZ</name>
<evidence type="ECO:0000256" key="1">
    <source>
        <dbReference type="SAM" id="MobiDB-lite"/>
    </source>
</evidence>